<dbReference type="NCBIfam" id="TIGR04123">
    <property type="entry name" value="P_estr_lig_assc"/>
    <property type="match status" value="1"/>
</dbReference>
<dbReference type="PANTHER" id="PTHR39323">
    <property type="entry name" value="BLR1149 PROTEIN"/>
    <property type="match status" value="1"/>
</dbReference>
<dbReference type="SUPFAM" id="SSF56300">
    <property type="entry name" value="Metallo-dependent phosphatases"/>
    <property type="match status" value="1"/>
</dbReference>
<keyword evidence="2" id="KW-0378">Hydrolase</keyword>
<dbReference type="GO" id="GO:0016787">
    <property type="term" value="F:hydrolase activity"/>
    <property type="evidence" value="ECO:0007669"/>
    <property type="project" value="UniProtKB-KW"/>
</dbReference>
<name>A0A7S9DXP7_9ALTE</name>
<accession>A0A7S9DXP7</accession>
<dbReference type="Gene3D" id="3.60.21.10">
    <property type="match status" value="1"/>
</dbReference>
<dbReference type="EMBL" id="CP064795">
    <property type="protein sequence ID" value="QPG05906.1"/>
    <property type="molecule type" value="Genomic_DNA"/>
</dbReference>
<dbReference type="GO" id="GO:0004519">
    <property type="term" value="F:endonuclease activity"/>
    <property type="evidence" value="ECO:0007669"/>
    <property type="project" value="UniProtKB-KW"/>
</dbReference>
<evidence type="ECO:0000313" key="2">
    <source>
        <dbReference type="EMBL" id="QPG05906.1"/>
    </source>
</evidence>
<dbReference type="InterPro" id="IPR026336">
    <property type="entry name" value="PdeM-like"/>
</dbReference>
<dbReference type="InterPro" id="IPR029052">
    <property type="entry name" value="Metallo-depent_PP-like"/>
</dbReference>
<dbReference type="InterPro" id="IPR004843">
    <property type="entry name" value="Calcineurin-like_PHP"/>
</dbReference>
<sequence>MAVNNNEWLNHKLQQAHIVAIRFGGNVWLLDARGIAYLPHRDLLIVSDLHFEKGSYLGHHGNPIPHLDTRATLARLAAIIEDYHPATVMCLGDSFHDAQGIGRMLPEDLATLNGLISGVGCWQWVLGNHDPHIPEQLAGERLHRLKLDAIGFCHEPEPDWPECEYQVIGHFHPKVSCRVGRYPVKGRCFVMGEKYLVMPAFGQYTGGLWVDDKAMQPLVPKATRRCYVLQDERIFAV</sequence>
<dbReference type="PIRSF" id="PIRSF000887">
    <property type="entry name" value="Pesterase_MJ0037"/>
    <property type="match status" value="1"/>
</dbReference>
<dbReference type="Proteomes" id="UP000595095">
    <property type="component" value="Chromosome"/>
</dbReference>
<dbReference type="EC" id="3.1.-.-" evidence="2"/>
<keyword evidence="2" id="KW-0540">Nuclease</keyword>
<dbReference type="KEGG" id="smaa:IT774_01180"/>
<keyword evidence="2" id="KW-0255">Endonuclease</keyword>
<dbReference type="RefSeq" id="WP_195810988.1">
    <property type="nucleotide sequence ID" value="NZ_CP064795.1"/>
</dbReference>
<gene>
    <name evidence="2" type="primary">pdeM</name>
    <name evidence="2" type="ORF">IT774_01180</name>
</gene>
<evidence type="ECO:0000313" key="3">
    <source>
        <dbReference type="Proteomes" id="UP000595095"/>
    </source>
</evidence>
<proteinExistence type="predicted"/>
<reference evidence="2 3" key="1">
    <citation type="submission" date="2020-11" db="EMBL/GenBank/DDBJ databases">
        <title>Complete genome sequence for Salinimonas sp. strain G2-b.</title>
        <authorList>
            <person name="Park S.-J."/>
        </authorList>
    </citation>
    <scope>NUCLEOTIDE SEQUENCE [LARGE SCALE GENOMIC DNA]</scope>
    <source>
        <strain evidence="2 3">G2-b</strain>
    </source>
</reference>
<evidence type="ECO:0000259" key="1">
    <source>
        <dbReference type="Pfam" id="PF00149"/>
    </source>
</evidence>
<organism evidence="2 3">
    <name type="scientific">Salinimonas marina</name>
    <dbReference type="NCBI Taxonomy" id="2785918"/>
    <lineage>
        <taxon>Bacteria</taxon>
        <taxon>Pseudomonadati</taxon>
        <taxon>Pseudomonadota</taxon>
        <taxon>Gammaproteobacteria</taxon>
        <taxon>Alteromonadales</taxon>
        <taxon>Alteromonadaceae</taxon>
        <taxon>Alteromonas/Salinimonas group</taxon>
        <taxon>Salinimonas</taxon>
    </lineage>
</organism>
<keyword evidence="2" id="KW-0436">Ligase</keyword>
<dbReference type="InterPro" id="IPR024173">
    <property type="entry name" value="Pesterase_MJ0037-like"/>
</dbReference>
<feature type="domain" description="Calcineurin-like phosphoesterase" evidence="1">
    <location>
        <begin position="44"/>
        <end position="141"/>
    </location>
</feature>
<dbReference type="AlphaFoldDB" id="A0A7S9DXP7"/>
<dbReference type="PANTHER" id="PTHR39323:SF1">
    <property type="entry name" value="BLR1149 PROTEIN"/>
    <property type="match status" value="1"/>
</dbReference>
<dbReference type="GO" id="GO:0016874">
    <property type="term" value="F:ligase activity"/>
    <property type="evidence" value="ECO:0007669"/>
    <property type="project" value="UniProtKB-KW"/>
</dbReference>
<dbReference type="Pfam" id="PF00149">
    <property type="entry name" value="Metallophos"/>
    <property type="match status" value="1"/>
</dbReference>
<keyword evidence="3" id="KW-1185">Reference proteome</keyword>
<protein>
    <submittedName>
        <fullName evidence="2">Ligase-associated DNA damage response endonuclease PdeM</fullName>
        <ecNumber evidence="2">3.1.-.-</ecNumber>
    </submittedName>
</protein>